<reference evidence="1 2" key="1">
    <citation type="submission" date="2020-01" db="EMBL/GenBank/DDBJ databases">
        <title>Genomes of bacteria type strains.</title>
        <authorList>
            <person name="Chen J."/>
            <person name="Zhu S."/>
            <person name="Yang J."/>
        </authorList>
    </citation>
    <scope>NUCLEOTIDE SEQUENCE [LARGE SCALE GENOMIC DNA]</scope>
    <source>
        <strain evidence="1 2">DSM 16655</strain>
    </source>
</reference>
<dbReference type="RefSeq" id="WP_290129014.1">
    <property type="nucleotide sequence ID" value="NZ_JAAAML010000003.1"/>
</dbReference>
<comment type="caution">
    <text evidence="1">The sequence shown here is derived from an EMBL/GenBank/DDBJ whole genome shotgun (WGS) entry which is preliminary data.</text>
</comment>
<evidence type="ECO:0008006" key="3">
    <source>
        <dbReference type="Google" id="ProtNLM"/>
    </source>
</evidence>
<accession>A0ABT1CVF3</accession>
<sequence length="93" mass="9177">MNFLSIGLVAAQAATMAPVATVSQDLRAPDGTAIVRTAADCSGAANQVVGQTGGQLLSASAQTEGGQAVCVITVLVPGSGNDRPKKVTVTVPQ</sequence>
<evidence type="ECO:0000313" key="2">
    <source>
        <dbReference type="Proteomes" id="UP001320715"/>
    </source>
</evidence>
<gene>
    <name evidence="1" type="ORF">GTW23_17150</name>
</gene>
<keyword evidence="2" id="KW-1185">Reference proteome</keyword>
<protein>
    <recommendedName>
        <fullName evidence="3">Secreted protein</fullName>
    </recommendedName>
</protein>
<evidence type="ECO:0000313" key="1">
    <source>
        <dbReference type="EMBL" id="MCO6409913.1"/>
    </source>
</evidence>
<organism evidence="1 2">
    <name type="scientific">Hoeflea alexandrii</name>
    <dbReference type="NCBI Taxonomy" id="288436"/>
    <lineage>
        <taxon>Bacteria</taxon>
        <taxon>Pseudomonadati</taxon>
        <taxon>Pseudomonadota</taxon>
        <taxon>Alphaproteobacteria</taxon>
        <taxon>Hyphomicrobiales</taxon>
        <taxon>Rhizobiaceae</taxon>
        <taxon>Hoeflea</taxon>
    </lineage>
</organism>
<name>A0ABT1CVF3_9HYPH</name>
<dbReference type="Proteomes" id="UP001320715">
    <property type="component" value="Unassembled WGS sequence"/>
</dbReference>
<proteinExistence type="predicted"/>
<dbReference type="EMBL" id="JAAAML010000003">
    <property type="protein sequence ID" value="MCO6409913.1"/>
    <property type="molecule type" value="Genomic_DNA"/>
</dbReference>